<dbReference type="STRING" id="1409788.NC99_39120"/>
<sequence length="61" mass="6825">MFSSNAFAMGFLSLTFSEKHGVLVLHSKKKRTPEFSIRSSLLFLLNYGLTACIIKPHIQAP</sequence>
<gene>
    <name evidence="1" type="ORF">NC99_39120</name>
</gene>
<proteinExistence type="predicted"/>
<dbReference type="Proteomes" id="UP000036958">
    <property type="component" value="Unassembled WGS sequence"/>
</dbReference>
<reference evidence="2" key="1">
    <citation type="submission" date="2015-07" db="EMBL/GenBank/DDBJ databases">
        <title>Genome sequencing of Sunxiuqinia dokdonensis strain SK.</title>
        <authorList>
            <person name="Ahn S."/>
            <person name="Kim B.-C."/>
        </authorList>
    </citation>
    <scope>NUCLEOTIDE SEQUENCE [LARGE SCALE GENOMIC DNA]</scope>
    <source>
        <strain evidence="2">SK</strain>
    </source>
</reference>
<dbReference type="AlphaFoldDB" id="A0A0L8V514"/>
<comment type="caution">
    <text evidence="1">The sequence shown here is derived from an EMBL/GenBank/DDBJ whole genome shotgun (WGS) entry which is preliminary data.</text>
</comment>
<dbReference type="EMBL" id="LGIA01000193">
    <property type="protein sequence ID" value="KOH43282.1"/>
    <property type="molecule type" value="Genomic_DNA"/>
</dbReference>
<name>A0A0L8V514_9BACT</name>
<keyword evidence="2" id="KW-1185">Reference proteome</keyword>
<evidence type="ECO:0000313" key="2">
    <source>
        <dbReference type="Proteomes" id="UP000036958"/>
    </source>
</evidence>
<accession>A0A0L8V514</accession>
<evidence type="ECO:0000313" key="1">
    <source>
        <dbReference type="EMBL" id="KOH43282.1"/>
    </source>
</evidence>
<organism evidence="1 2">
    <name type="scientific">Sunxiuqinia dokdonensis</name>
    <dbReference type="NCBI Taxonomy" id="1409788"/>
    <lineage>
        <taxon>Bacteria</taxon>
        <taxon>Pseudomonadati</taxon>
        <taxon>Bacteroidota</taxon>
        <taxon>Bacteroidia</taxon>
        <taxon>Marinilabiliales</taxon>
        <taxon>Prolixibacteraceae</taxon>
        <taxon>Sunxiuqinia</taxon>
    </lineage>
</organism>
<protein>
    <submittedName>
        <fullName evidence="1">Uncharacterized protein</fullName>
    </submittedName>
</protein>